<protein>
    <submittedName>
        <fullName evidence="1">GTPase</fullName>
    </submittedName>
</protein>
<evidence type="ECO:0000313" key="2">
    <source>
        <dbReference type="Proteomes" id="UP001597049"/>
    </source>
</evidence>
<keyword evidence="2" id="KW-1185">Reference proteome</keyword>
<reference evidence="2" key="1">
    <citation type="journal article" date="2019" name="Int. J. Syst. Evol. Microbiol.">
        <title>The Global Catalogue of Microorganisms (GCM) 10K type strain sequencing project: providing services to taxonomists for standard genome sequencing and annotation.</title>
        <authorList>
            <consortium name="The Broad Institute Genomics Platform"/>
            <consortium name="The Broad Institute Genome Sequencing Center for Infectious Disease"/>
            <person name="Wu L."/>
            <person name="Ma J."/>
        </authorList>
    </citation>
    <scope>NUCLEOTIDE SEQUENCE [LARGE SCALE GENOMIC DNA]</scope>
    <source>
        <strain evidence="2">CCUG 56752</strain>
    </source>
</reference>
<comment type="caution">
    <text evidence="1">The sequence shown here is derived from an EMBL/GenBank/DDBJ whole genome shotgun (WGS) entry which is preliminary data.</text>
</comment>
<sequence>MQKNKAIIFVYNANSGVNNSLLDTAHKFLNPKTYECKLCELTFGLISEKRKWKAFRKQSDIEMVFLHKDEYRRKFKSKFEKLYDLPVILYQDNYDLSLLMGKDELNQIEETETLIEKIKSRV</sequence>
<dbReference type="EMBL" id="JBHTIV010000023">
    <property type="protein sequence ID" value="MFD0933501.1"/>
    <property type="molecule type" value="Genomic_DNA"/>
</dbReference>
<dbReference type="Proteomes" id="UP001597049">
    <property type="component" value="Unassembled WGS sequence"/>
</dbReference>
<name>A0ABW3GSB4_9FLAO</name>
<accession>A0ABW3GSB4</accession>
<proteinExistence type="predicted"/>
<evidence type="ECO:0000313" key="1">
    <source>
        <dbReference type="EMBL" id="MFD0933501.1"/>
    </source>
</evidence>
<gene>
    <name evidence="1" type="ORF">ACFQ0R_12920</name>
</gene>
<organism evidence="1 2">
    <name type="scientific">Psychroflexus salinarum</name>
    <dbReference type="NCBI Taxonomy" id="546024"/>
    <lineage>
        <taxon>Bacteria</taxon>
        <taxon>Pseudomonadati</taxon>
        <taxon>Bacteroidota</taxon>
        <taxon>Flavobacteriia</taxon>
        <taxon>Flavobacteriales</taxon>
        <taxon>Flavobacteriaceae</taxon>
        <taxon>Psychroflexus</taxon>
    </lineage>
</organism>
<dbReference type="RefSeq" id="WP_379658794.1">
    <property type="nucleotide sequence ID" value="NZ_JBHTIV010000023.1"/>
</dbReference>